<gene>
    <name evidence="1" type="ORF">Zmor_028153</name>
</gene>
<organism evidence="1 2">
    <name type="scientific">Zophobas morio</name>
    <dbReference type="NCBI Taxonomy" id="2755281"/>
    <lineage>
        <taxon>Eukaryota</taxon>
        <taxon>Metazoa</taxon>
        <taxon>Ecdysozoa</taxon>
        <taxon>Arthropoda</taxon>
        <taxon>Hexapoda</taxon>
        <taxon>Insecta</taxon>
        <taxon>Pterygota</taxon>
        <taxon>Neoptera</taxon>
        <taxon>Endopterygota</taxon>
        <taxon>Coleoptera</taxon>
        <taxon>Polyphaga</taxon>
        <taxon>Cucujiformia</taxon>
        <taxon>Tenebrionidae</taxon>
        <taxon>Zophobas</taxon>
    </lineage>
</organism>
<comment type="caution">
    <text evidence="1">The sequence shown here is derived from an EMBL/GenBank/DDBJ whole genome shotgun (WGS) entry which is preliminary data.</text>
</comment>
<reference evidence="1" key="1">
    <citation type="journal article" date="2023" name="G3 (Bethesda)">
        <title>Whole genome assemblies of Zophobas morio and Tenebrio molitor.</title>
        <authorList>
            <person name="Kaur S."/>
            <person name="Stinson S.A."/>
            <person name="diCenzo G.C."/>
        </authorList>
    </citation>
    <scope>NUCLEOTIDE SEQUENCE</scope>
    <source>
        <strain evidence="1">QUZm001</strain>
    </source>
</reference>
<dbReference type="AlphaFoldDB" id="A0AA38HPZ8"/>
<proteinExistence type="predicted"/>
<evidence type="ECO:0000313" key="2">
    <source>
        <dbReference type="Proteomes" id="UP001168821"/>
    </source>
</evidence>
<keyword evidence="2" id="KW-1185">Reference proteome</keyword>
<evidence type="ECO:0000313" key="1">
    <source>
        <dbReference type="EMBL" id="KAJ3641668.1"/>
    </source>
</evidence>
<sequence>METNTYRNLRLTNWALYNEELDDRLETSVQSIPTEYKSIEDIEKTLTIINDSLMSAYEKSCPLKKEGMGKGTPWWNRRLSLLQSGLRKLFNRAKTLRKLETGKPIKNTGKSLRKN</sequence>
<name>A0AA38HPZ8_9CUCU</name>
<accession>A0AA38HPZ8</accession>
<dbReference type="Proteomes" id="UP001168821">
    <property type="component" value="Unassembled WGS sequence"/>
</dbReference>
<dbReference type="EMBL" id="JALNTZ010000009">
    <property type="protein sequence ID" value="KAJ3641668.1"/>
    <property type="molecule type" value="Genomic_DNA"/>
</dbReference>
<protein>
    <submittedName>
        <fullName evidence="1">Uncharacterized protein</fullName>
    </submittedName>
</protein>